<evidence type="ECO:0000256" key="5">
    <source>
        <dbReference type="ARBA" id="ARBA00022801"/>
    </source>
</evidence>
<dbReference type="Gene3D" id="3.40.50.300">
    <property type="entry name" value="P-loop containing nucleotide triphosphate hydrolases"/>
    <property type="match status" value="1"/>
</dbReference>
<evidence type="ECO:0000256" key="11">
    <source>
        <dbReference type="ARBA" id="ARBA00048954"/>
    </source>
</evidence>
<dbReference type="EC" id="5.6.2.3" evidence="10"/>
<dbReference type="GO" id="GO:0005524">
    <property type="term" value="F:ATP binding"/>
    <property type="evidence" value="ECO:0007669"/>
    <property type="project" value="UniProtKB-KW"/>
</dbReference>
<dbReference type="AlphaFoldDB" id="A0A9C7V8N2"/>
<dbReference type="Pfam" id="PF00772">
    <property type="entry name" value="DnaB"/>
    <property type="match status" value="1"/>
</dbReference>
<dbReference type="CDD" id="cd00984">
    <property type="entry name" value="DnaB_C"/>
    <property type="match status" value="1"/>
</dbReference>
<keyword evidence="7" id="KW-0067">ATP-binding</keyword>
<dbReference type="GO" id="GO:0003677">
    <property type="term" value="F:DNA binding"/>
    <property type="evidence" value="ECO:0007669"/>
    <property type="project" value="UniProtKB-KW"/>
</dbReference>
<keyword evidence="4" id="KW-0547">Nucleotide-binding</keyword>
<name>A0A9C7V8N2_9GAMM</name>
<dbReference type="InterPro" id="IPR027417">
    <property type="entry name" value="P-loop_NTPase"/>
</dbReference>
<dbReference type="GO" id="GO:0006269">
    <property type="term" value="P:DNA replication, synthesis of primer"/>
    <property type="evidence" value="ECO:0007669"/>
    <property type="project" value="UniProtKB-KW"/>
</dbReference>
<dbReference type="Gene3D" id="1.10.860.10">
    <property type="entry name" value="DNAb Helicase, Chain A"/>
    <property type="match status" value="1"/>
</dbReference>
<dbReference type="InterPro" id="IPR007694">
    <property type="entry name" value="DNA_helicase_DnaB-like_C"/>
</dbReference>
<dbReference type="GO" id="GO:1990077">
    <property type="term" value="C:primosome complex"/>
    <property type="evidence" value="ECO:0007669"/>
    <property type="project" value="UniProtKB-KW"/>
</dbReference>
<evidence type="ECO:0000259" key="13">
    <source>
        <dbReference type="PROSITE" id="PS51199"/>
    </source>
</evidence>
<dbReference type="RefSeq" id="WP_278432082.1">
    <property type="nucleotide sequence ID" value="NZ_DPSM01000029.1"/>
</dbReference>
<comment type="catalytic activity">
    <reaction evidence="11">
        <text>ATP + H2O = ADP + phosphate + H(+)</text>
        <dbReference type="Rhea" id="RHEA:13065"/>
        <dbReference type="ChEBI" id="CHEBI:15377"/>
        <dbReference type="ChEBI" id="CHEBI:15378"/>
        <dbReference type="ChEBI" id="CHEBI:30616"/>
        <dbReference type="ChEBI" id="CHEBI:43474"/>
        <dbReference type="ChEBI" id="CHEBI:456216"/>
        <dbReference type="EC" id="5.6.2.3"/>
    </reaction>
</comment>
<dbReference type="PANTHER" id="PTHR30153">
    <property type="entry name" value="REPLICATIVE DNA HELICASE DNAB"/>
    <property type="match status" value="1"/>
</dbReference>
<keyword evidence="3" id="KW-0235">DNA replication</keyword>
<dbReference type="SUPFAM" id="SSF48024">
    <property type="entry name" value="N-terminal domain of DnaB helicase"/>
    <property type="match status" value="1"/>
</dbReference>
<dbReference type="GO" id="GO:0005829">
    <property type="term" value="C:cytosol"/>
    <property type="evidence" value="ECO:0007669"/>
    <property type="project" value="TreeGrafter"/>
</dbReference>
<gene>
    <name evidence="14" type="ORF">DHV72_23135</name>
</gene>
<dbReference type="InterPro" id="IPR007693">
    <property type="entry name" value="DNA_helicase_DnaB-like_N"/>
</dbReference>
<comment type="caution">
    <text evidence="14">The sequence shown here is derived from an EMBL/GenBank/DDBJ whole genome shotgun (WGS) entry which is preliminary data.</text>
</comment>
<dbReference type="Proteomes" id="UP000262210">
    <property type="component" value="Unassembled WGS sequence"/>
</dbReference>
<evidence type="ECO:0000256" key="4">
    <source>
        <dbReference type="ARBA" id="ARBA00022741"/>
    </source>
</evidence>
<evidence type="ECO:0000256" key="1">
    <source>
        <dbReference type="ARBA" id="ARBA00008428"/>
    </source>
</evidence>
<dbReference type="PROSITE" id="PS51199">
    <property type="entry name" value="SF4_HELICASE"/>
    <property type="match status" value="1"/>
</dbReference>
<sequence>MNNTDIEASVIGGLLLSGLSPDAADVIATLDPDAFSEPLYRDTFKEIARQANNRGMIDGLLVAEAMGDSCFADIMETMSRNRGPSVANLKGYARVVGEYYQIREFTRLMESSYDLIAGAQNHEKALAGIQEFSSKIFSIAKPHDEHRPVHIDELLESYAELLEQRNLNGEESDTLKTGIPELDAITGGLNPVDLVVVAARPGMGKTEFALKVAEGVATTSVRIGNVEMPRGVLIFSMEMSAHQVIERQLANASNMPVSALRNPASKMGDEEWARVSSGINRLQGLQVWIVDASKLTIEQIRAIAERLKREHPNLSLILADYLGLIEKPRAERNDLAIAHISGGMKRMAKDLKTPVMSLSQLSRDVEKRPPGQRRPTNSDLRDSGSIEQDADSIIMLYREAVYQDDSPAAPYAEIIVTKNRFGCLGTVYQEFRHGHFMPTDQASAAQICRAKPQQKTEKRYSKRDV</sequence>
<keyword evidence="9" id="KW-0413">Isomerase</keyword>
<feature type="domain" description="SF4 helicase" evidence="13">
    <location>
        <begin position="168"/>
        <end position="445"/>
    </location>
</feature>
<evidence type="ECO:0000256" key="3">
    <source>
        <dbReference type="ARBA" id="ARBA00022705"/>
    </source>
</evidence>
<evidence type="ECO:0000313" key="14">
    <source>
        <dbReference type="EMBL" id="HCK02896.1"/>
    </source>
</evidence>
<feature type="region of interest" description="Disordered" evidence="12">
    <location>
        <begin position="362"/>
        <end position="384"/>
    </location>
</feature>
<accession>A0A9C7V8N2</accession>
<evidence type="ECO:0000313" key="15">
    <source>
        <dbReference type="Proteomes" id="UP000262210"/>
    </source>
</evidence>
<protein>
    <recommendedName>
        <fullName evidence="10">DNA 5'-3' helicase</fullName>
        <ecNumber evidence="10">5.6.2.3</ecNumber>
    </recommendedName>
</protein>
<dbReference type="GO" id="GO:0043139">
    <property type="term" value="F:5'-3' DNA helicase activity"/>
    <property type="evidence" value="ECO:0007669"/>
    <property type="project" value="UniProtKB-EC"/>
</dbReference>
<dbReference type="EMBL" id="DPSM01000029">
    <property type="protein sequence ID" value="HCK02896.1"/>
    <property type="molecule type" value="Genomic_DNA"/>
</dbReference>
<keyword evidence="2" id="KW-0639">Primosome</keyword>
<reference evidence="14 15" key="1">
    <citation type="journal article" date="2018" name="Nat. Biotechnol.">
        <title>A standardized bacterial taxonomy based on genome phylogeny substantially revises the tree of life.</title>
        <authorList>
            <person name="Parks D.H."/>
            <person name="Chuvochina M."/>
            <person name="Waite D.W."/>
            <person name="Rinke C."/>
            <person name="Skarshewski A."/>
            <person name="Chaumeil P.A."/>
            <person name="Hugenholtz P."/>
        </authorList>
    </citation>
    <scope>NUCLEOTIDE SEQUENCE [LARGE SCALE GENOMIC DNA]</scope>
    <source>
        <strain evidence="14">UBA11264</strain>
    </source>
</reference>
<dbReference type="PANTHER" id="PTHR30153:SF2">
    <property type="entry name" value="REPLICATIVE DNA HELICASE"/>
    <property type="match status" value="1"/>
</dbReference>
<comment type="similarity">
    <text evidence="1">Belongs to the helicase family. DnaB subfamily.</text>
</comment>
<keyword evidence="5" id="KW-0378">Hydrolase</keyword>
<dbReference type="Pfam" id="PF03796">
    <property type="entry name" value="DnaB_C"/>
    <property type="match status" value="1"/>
</dbReference>
<dbReference type="InterPro" id="IPR016136">
    <property type="entry name" value="DNA_helicase_N/primase_C"/>
</dbReference>
<evidence type="ECO:0000256" key="10">
    <source>
        <dbReference type="ARBA" id="ARBA00044969"/>
    </source>
</evidence>
<evidence type="ECO:0000256" key="6">
    <source>
        <dbReference type="ARBA" id="ARBA00022806"/>
    </source>
</evidence>
<proteinExistence type="inferred from homology"/>
<evidence type="ECO:0000256" key="9">
    <source>
        <dbReference type="ARBA" id="ARBA00023235"/>
    </source>
</evidence>
<keyword evidence="6 14" id="KW-0347">Helicase</keyword>
<dbReference type="GO" id="GO:0016787">
    <property type="term" value="F:hydrolase activity"/>
    <property type="evidence" value="ECO:0007669"/>
    <property type="project" value="UniProtKB-KW"/>
</dbReference>
<evidence type="ECO:0000256" key="7">
    <source>
        <dbReference type="ARBA" id="ARBA00022840"/>
    </source>
</evidence>
<evidence type="ECO:0000256" key="2">
    <source>
        <dbReference type="ARBA" id="ARBA00022515"/>
    </source>
</evidence>
<dbReference type="SUPFAM" id="SSF52540">
    <property type="entry name" value="P-loop containing nucleoside triphosphate hydrolases"/>
    <property type="match status" value="1"/>
</dbReference>
<dbReference type="InterPro" id="IPR036185">
    <property type="entry name" value="DNA_heli_DnaB-like_N_sf"/>
</dbReference>
<organism evidence="14 15">
    <name type="scientific">Serratia grimesii</name>
    <dbReference type="NCBI Taxonomy" id="82995"/>
    <lineage>
        <taxon>Bacteria</taxon>
        <taxon>Pseudomonadati</taxon>
        <taxon>Pseudomonadota</taxon>
        <taxon>Gammaproteobacteria</taxon>
        <taxon>Enterobacterales</taxon>
        <taxon>Yersiniaceae</taxon>
        <taxon>Serratia</taxon>
    </lineage>
</organism>
<evidence type="ECO:0000256" key="8">
    <source>
        <dbReference type="ARBA" id="ARBA00023125"/>
    </source>
</evidence>
<evidence type="ECO:0000256" key="12">
    <source>
        <dbReference type="SAM" id="MobiDB-lite"/>
    </source>
</evidence>
<keyword evidence="8" id="KW-0238">DNA-binding</keyword>